<dbReference type="InterPro" id="IPR003682">
    <property type="entry name" value="rRNA_ssu_MeTfrase_G"/>
</dbReference>
<dbReference type="NCBIfam" id="TIGR00138">
    <property type="entry name" value="rsmG_gidB"/>
    <property type="match status" value="1"/>
</dbReference>
<dbReference type="PANTHER" id="PTHR31760:SF0">
    <property type="entry name" value="S-ADENOSYL-L-METHIONINE-DEPENDENT METHYLTRANSFERASES SUPERFAMILY PROTEIN"/>
    <property type="match status" value="1"/>
</dbReference>
<dbReference type="PIRSF" id="PIRSF003078">
    <property type="entry name" value="GidB"/>
    <property type="match status" value="1"/>
</dbReference>
<dbReference type="EMBL" id="LR633967">
    <property type="protein sequence ID" value="VUX56376.1"/>
    <property type="molecule type" value="Genomic_DNA"/>
</dbReference>
<evidence type="ECO:0000256" key="3">
    <source>
        <dbReference type="ARBA" id="ARBA00022603"/>
    </source>
</evidence>
<dbReference type="CDD" id="cd02440">
    <property type="entry name" value="AdoMet_MTases"/>
    <property type="match status" value="1"/>
</dbReference>
<evidence type="ECO:0000256" key="5">
    <source>
        <dbReference type="ARBA" id="ARBA00022691"/>
    </source>
</evidence>
<dbReference type="AlphaFoldDB" id="A0A7D9H7R1"/>
<feature type="binding site" evidence="6">
    <location>
        <position position="144"/>
    </location>
    <ligand>
        <name>S-adenosyl-L-methionine</name>
        <dbReference type="ChEBI" id="CHEBI:59789"/>
    </ligand>
</feature>
<dbReference type="InterPro" id="IPR029063">
    <property type="entry name" value="SAM-dependent_MTases_sf"/>
</dbReference>
<name>A0A7D9H7R1_9GAMM</name>
<comment type="similarity">
    <text evidence="6">Belongs to the methyltransferase superfamily. RNA methyltransferase RsmG family.</text>
</comment>
<dbReference type="GO" id="GO:0005829">
    <property type="term" value="C:cytosol"/>
    <property type="evidence" value="ECO:0007669"/>
    <property type="project" value="TreeGrafter"/>
</dbReference>
<feature type="binding site" evidence="6">
    <location>
        <begin position="129"/>
        <end position="130"/>
    </location>
    <ligand>
        <name>S-adenosyl-L-methionine</name>
        <dbReference type="ChEBI" id="CHEBI:59789"/>
    </ligand>
</feature>
<dbReference type="Gene3D" id="3.40.50.150">
    <property type="entry name" value="Vaccinia Virus protein VP39"/>
    <property type="match status" value="1"/>
</dbReference>
<dbReference type="PANTHER" id="PTHR31760">
    <property type="entry name" value="S-ADENOSYL-L-METHIONINE-DEPENDENT METHYLTRANSFERASES SUPERFAMILY PROTEIN"/>
    <property type="match status" value="1"/>
</dbReference>
<dbReference type="Pfam" id="PF02527">
    <property type="entry name" value="GidB"/>
    <property type="match status" value="1"/>
</dbReference>
<dbReference type="EC" id="2.1.1.170" evidence="6"/>
<comment type="function">
    <text evidence="6">Specifically methylates the N7 position of guanine in position 527 of 16S rRNA.</text>
</comment>
<accession>A0A7D9H7R1</accession>
<keyword evidence="5 6" id="KW-0949">S-adenosyl-L-methionine</keyword>
<evidence type="ECO:0000256" key="1">
    <source>
        <dbReference type="ARBA" id="ARBA00022490"/>
    </source>
</evidence>
<sequence length="215" mass="23391">MNSDQLFASIKAGLDSLQQDLPDGAIAKLARLLTELERWNRRVNLTAIRDLETMVSGHILDSLTVRPLLEGRRVIDVGTGAGFPGLPLAIAEPQIEFGLLDSNGKKISFVQHVIGELGLSNASAIRARAEDYAPAERFDTVIARALASIPKLLQLAGHLIREEGVLLALKGKHPAAELESIEEIPGWKYVVTDMTVPGLETHARHVVCLRRVDTA</sequence>
<comment type="subcellular location">
    <subcellularLocation>
        <location evidence="6">Cytoplasm</location>
    </subcellularLocation>
</comment>
<reference evidence="7" key="1">
    <citation type="submission" date="2019-07" db="EMBL/GenBank/DDBJ databases">
        <authorList>
            <person name="Weber M."/>
            <person name="Kostadinov I."/>
            <person name="Kostadinov D I."/>
        </authorList>
    </citation>
    <scope>NUCLEOTIDE SEQUENCE</scope>
    <source>
        <strain evidence="7">Gfbio:sag-sample-m06:053724c1-46a9-4a36-b237-ea2bf867836b</strain>
    </source>
</reference>
<keyword evidence="4 6" id="KW-0808">Transferase</keyword>
<dbReference type="GO" id="GO:0070043">
    <property type="term" value="F:rRNA (guanine-N7-)-methyltransferase activity"/>
    <property type="evidence" value="ECO:0007669"/>
    <property type="project" value="UniProtKB-UniRule"/>
</dbReference>
<comment type="caution">
    <text evidence="6">Lacks conserved residue(s) required for the propagation of feature annotation.</text>
</comment>
<organism evidence="7">
    <name type="scientific">uncultured Woeseiaceae bacterium</name>
    <dbReference type="NCBI Taxonomy" id="1983305"/>
    <lineage>
        <taxon>Bacteria</taxon>
        <taxon>Pseudomonadati</taxon>
        <taxon>Pseudomonadota</taxon>
        <taxon>Gammaproteobacteria</taxon>
        <taxon>Woeseiales</taxon>
        <taxon>Woeseiaceae</taxon>
        <taxon>environmental samples</taxon>
    </lineage>
</organism>
<proteinExistence type="inferred from homology"/>
<gene>
    <name evidence="6 7" type="primary">rsmG</name>
    <name evidence="7" type="ORF">JTBM06_V1_740003</name>
</gene>
<feature type="binding site" evidence="6">
    <location>
        <position position="78"/>
    </location>
    <ligand>
        <name>S-adenosyl-L-methionine</name>
        <dbReference type="ChEBI" id="CHEBI:59789"/>
    </ligand>
</feature>
<evidence type="ECO:0000256" key="2">
    <source>
        <dbReference type="ARBA" id="ARBA00022552"/>
    </source>
</evidence>
<dbReference type="HAMAP" id="MF_00074">
    <property type="entry name" value="16SrRNA_methyltr_G"/>
    <property type="match status" value="1"/>
</dbReference>
<keyword evidence="1 6" id="KW-0963">Cytoplasm</keyword>
<keyword evidence="3 6" id="KW-0489">Methyltransferase</keyword>
<evidence type="ECO:0000256" key="6">
    <source>
        <dbReference type="HAMAP-Rule" id="MF_00074"/>
    </source>
</evidence>
<evidence type="ECO:0000313" key="7">
    <source>
        <dbReference type="EMBL" id="VUX56376.1"/>
    </source>
</evidence>
<dbReference type="SUPFAM" id="SSF53335">
    <property type="entry name" value="S-adenosyl-L-methionine-dependent methyltransferases"/>
    <property type="match status" value="1"/>
</dbReference>
<protein>
    <recommendedName>
        <fullName evidence="6">Ribosomal RNA small subunit methyltransferase G</fullName>
        <ecNumber evidence="6">2.1.1.170</ecNumber>
    </recommendedName>
    <alternativeName>
        <fullName evidence="6">16S rRNA 7-methylguanosine methyltransferase</fullName>
        <shortName evidence="6">16S rRNA m7G methyltransferase</shortName>
    </alternativeName>
</protein>
<evidence type="ECO:0000256" key="4">
    <source>
        <dbReference type="ARBA" id="ARBA00022679"/>
    </source>
</evidence>
<keyword evidence="2 6" id="KW-0698">rRNA processing</keyword>
<feature type="binding site" evidence="6">
    <location>
        <position position="83"/>
    </location>
    <ligand>
        <name>S-adenosyl-L-methionine</name>
        <dbReference type="ChEBI" id="CHEBI:59789"/>
    </ligand>
</feature>
<comment type="catalytic activity">
    <reaction evidence="6">
        <text>guanosine(527) in 16S rRNA + S-adenosyl-L-methionine = N(7)-methylguanosine(527) in 16S rRNA + S-adenosyl-L-homocysteine</text>
        <dbReference type="Rhea" id="RHEA:42732"/>
        <dbReference type="Rhea" id="RHEA-COMP:10209"/>
        <dbReference type="Rhea" id="RHEA-COMP:10210"/>
        <dbReference type="ChEBI" id="CHEBI:57856"/>
        <dbReference type="ChEBI" id="CHEBI:59789"/>
        <dbReference type="ChEBI" id="CHEBI:74269"/>
        <dbReference type="ChEBI" id="CHEBI:74480"/>
        <dbReference type="EC" id="2.1.1.170"/>
    </reaction>
</comment>